<protein>
    <recommendedName>
        <fullName evidence="6">Peptidase S1 domain-containing protein</fullName>
    </recommendedName>
</protein>
<dbReference type="InterPro" id="IPR033116">
    <property type="entry name" value="TRYPSIN_SER"/>
</dbReference>
<organism evidence="7 8">
    <name type="scientific">Tenebrio molitor</name>
    <name type="common">Yellow mealworm beetle</name>
    <dbReference type="NCBI Taxonomy" id="7067"/>
    <lineage>
        <taxon>Eukaryota</taxon>
        <taxon>Metazoa</taxon>
        <taxon>Ecdysozoa</taxon>
        <taxon>Arthropoda</taxon>
        <taxon>Hexapoda</taxon>
        <taxon>Insecta</taxon>
        <taxon>Pterygota</taxon>
        <taxon>Neoptera</taxon>
        <taxon>Endopterygota</taxon>
        <taxon>Coleoptera</taxon>
        <taxon>Polyphaga</taxon>
        <taxon>Cucujiformia</taxon>
        <taxon>Tenebrionidae</taxon>
        <taxon>Tenebrio</taxon>
    </lineage>
</organism>
<feature type="domain" description="Peptidase S1" evidence="6">
    <location>
        <begin position="268"/>
        <end position="498"/>
    </location>
</feature>
<dbReference type="PANTHER" id="PTHR24276">
    <property type="entry name" value="POLYSERASE-RELATED"/>
    <property type="match status" value="1"/>
</dbReference>
<keyword evidence="5" id="KW-1015">Disulfide bond</keyword>
<dbReference type="InterPro" id="IPR043504">
    <property type="entry name" value="Peptidase_S1_PA_chymotrypsin"/>
</dbReference>
<reference evidence="7" key="1">
    <citation type="journal article" date="2020" name="J Insects Food Feed">
        <title>The yellow mealworm (Tenebrio molitor) genome: a resource for the emerging insects as food and feed industry.</title>
        <authorList>
            <person name="Eriksson T."/>
            <person name="Andere A."/>
            <person name="Kelstrup H."/>
            <person name="Emery V."/>
            <person name="Picard C."/>
        </authorList>
    </citation>
    <scope>NUCLEOTIDE SEQUENCE</scope>
    <source>
        <strain evidence="7">Stoneville</strain>
        <tissue evidence="7">Whole head</tissue>
    </source>
</reference>
<dbReference type="PROSITE" id="PS50240">
    <property type="entry name" value="TRYPSIN_DOM"/>
    <property type="match status" value="1"/>
</dbReference>
<keyword evidence="4" id="KW-0720">Serine protease</keyword>
<evidence type="ECO:0000256" key="1">
    <source>
        <dbReference type="ARBA" id="ARBA00007664"/>
    </source>
</evidence>
<dbReference type="SUPFAM" id="SSF50494">
    <property type="entry name" value="Trypsin-like serine proteases"/>
    <property type="match status" value="1"/>
</dbReference>
<proteinExistence type="inferred from homology"/>
<evidence type="ECO:0000313" key="7">
    <source>
        <dbReference type="EMBL" id="KAH0816227.1"/>
    </source>
</evidence>
<dbReference type="SMART" id="SM00020">
    <property type="entry name" value="Tryp_SPc"/>
    <property type="match status" value="1"/>
</dbReference>
<dbReference type="GO" id="GO:0006508">
    <property type="term" value="P:proteolysis"/>
    <property type="evidence" value="ECO:0007669"/>
    <property type="project" value="UniProtKB-KW"/>
</dbReference>
<dbReference type="InterPro" id="IPR001254">
    <property type="entry name" value="Trypsin_dom"/>
</dbReference>
<dbReference type="EMBL" id="JABDTM020021857">
    <property type="protein sequence ID" value="KAH0816227.1"/>
    <property type="molecule type" value="Genomic_DNA"/>
</dbReference>
<comment type="similarity">
    <text evidence="1">Belongs to the peptidase S1 family.</text>
</comment>
<evidence type="ECO:0000256" key="4">
    <source>
        <dbReference type="ARBA" id="ARBA00022825"/>
    </source>
</evidence>
<gene>
    <name evidence="7" type="ORF">GEV33_006564</name>
</gene>
<dbReference type="Proteomes" id="UP000719412">
    <property type="component" value="Unassembled WGS sequence"/>
</dbReference>
<evidence type="ECO:0000256" key="2">
    <source>
        <dbReference type="ARBA" id="ARBA00022670"/>
    </source>
</evidence>
<dbReference type="PROSITE" id="PS00135">
    <property type="entry name" value="TRYPSIN_SER"/>
    <property type="match status" value="1"/>
</dbReference>
<evidence type="ECO:0000256" key="3">
    <source>
        <dbReference type="ARBA" id="ARBA00022801"/>
    </source>
</evidence>
<evidence type="ECO:0000259" key="6">
    <source>
        <dbReference type="PROSITE" id="PS50240"/>
    </source>
</evidence>
<dbReference type="InterPro" id="IPR050430">
    <property type="entry name" value="Peptidase_S1"/>
</dbReference>
<reference evidence="7" key="2">
    <citation type="submission" date="2021-08" db="EMBL/GenBank/DDBJ databases">
        <authorList>
            <person name="Eriksson T."/>
        </authorList>
    </citation>
    <scope>NUCLEOTIDE SEQUENCE</scope>
    <source>
        <strain evidence="7">Stoneville</strain>
        <tissue evidence="7">Whole head</tissue>
    </source>
</reference>
<keyword evidence="2" id="KW-0645">Protease</keyword>
<evidence type="ECO:0000256" key="5">
    <source>
        <dbReference type="ARBA" id="ARBA00023157"/>
    </source>
</evidence>
<keyword evidence="3" id="KW-0378">Hydrolase</keyword>
<dbReference type="InterPro" id="IPR009003">
    <property type="entry name" value="Peptidase_S1_PA"/>
</dbReference>
<dbReference type="PANTHER" id="PTHR24276:SF91">
    <property type="entry name" value="AT26814P-RELATED"/>
    <property type="match status" value="1"/>
</dbReference>
<keyword evidence="8" id="KW-1185">Reference proteome</keyword>
<dbReference type="InterPro" id="IPR001314">
    <property type="entry name" value="Peptidase_S1A"/>
</dbReference>
<dbReference type="Pfam" id="PF00089">
    <property type="entry name" value="Trypsin"/>
    <property type="match status" value="1"/>
</dbReference>
<dbReference type="AlphaFoldDB" id="A0A8J6HKW2"/>
<dbReference type="CDD" id="cd00190">
    <property type="entry name" value="Tryp_SPc"/>
    <property type="match status" value="1"/>
</dbReference>
<dbReference type="Gene3D" id="2.40.10.10">
    <property type="entry name" value="Trypsin-like serine proteases"/>
    <property type="match status" value="1"/>
</dbReference>
<dbReference type="GO" id="GO:0004252">
    <property type="term" value="F:serine-type endopeptidase activity"/>
    <property type="evidence" value="ECO:0007669"/>
    <property type="project" value="InterPro"/>
</dbReference>
<accession>A0A8J6HKW2</accession>
<comment type="caution">
    <text evidence="7">The sequence shown here is derived from an EMBL/GenBank/DDBJ whole genome shotgun (WGS) entry which is preliminary data.</text>
</comment>
<sequence length="500" mass="58990">MNEMMMLSQHVRKKKLEVTGEKMKMMVFSKNKRKSEESEWKWEGKKIEQVNQFKYLGYPFSERATEKADIKQIVRKANKVVGYVWGIGERKWGGDFRRRMMMFESMIFMYGAEIWGWKEQEEVEKVEKKLGGMVGADREAPGYLVREEYKMDRREECRILTEYWREKKKKAEKKEREKYYQRDRRGGNIESKKKKDECREILEYLKRERAEERKMMARFRCGNEEIEKRYWMEEKERKCRMCYEERGTIEHMWNGSQFLSFNEAMERIIHGTVVDISDFPYQVALVSHKNHRKHIICGGALVRATIIFTAAHCTHTGNDEERENLSVLVGANYLNDPNGRFHEIDSVTKHPDFSYHDLDKDFSVIILKEPVEFDHKARNIDISQTDHEGGTVATISGWGRTEFGIPSKYLRATKLTVENWHKCQDYFPGIFHPKITRNMICVRPSRTSTYFGDSGGPLVVNGELIGLVSFGRRVSDKKKTTVFTRVKNLLDFVEEVVPGF</sequence>
<dbReference type="PRINTS" id="PR00722">
    <property type="entry name" value="CHYMOTRYPSIN"/>
</dbReference>
<evidence type="ECO:0000313" key="8">
    <source>
        <dbReference type="Proteomes" id="UP000719412"/>
    </source>
</evidence>
<name>A0A8J6HKW2_TENMO</name>